<dbReference type="InterPro" id="IPR040676">
    <property type="entry name" value="DUF5641"/>
</dbReference>
<dbReference type="Pfam" id="PF03564">
    <property type="entry name" value="DUF1759"/>
    <property type="match status" value="1"/>
</dbReference>
<dbReference type="PROSITE" id="PS50994">
    <property type="entry name" value="INTEGRASE"/>
    <property type="match status" value="1"/>
</dbReference>
<sequence length="1717" mass="195001">MYATPPPKKDKIPRTPISEEKEVQKRKEELVKMEEQLKVLLHQKTVEHCYREYNDFQNKIYALPLSDERRAEQTAKYVDFETLHNDVVIRLSMLLEQATKAAVANAAPASKLVAGPSAALQNPSQQLVYPAQPYLPPLQVPLPTFDGSYEKWFSFKSMFTTVMNRYRQEEPALKLYHLRNCLVGPAAGVIDQDLVNNNDYDAAWLVLEQRYEDKRIIIDKHIENLFNLPKVGQDNAVNMRKMIDVCMKNVDALRNQQLPVAGLAEQMLVNLIAAKMDKKLRVAWEARQKKGVLPTYAATLDFLQEQCRIYEKIDTKSPTESVKPKVAKGHTLVSTSEMKNEHKCPVCKAAHELWKCECFKNKSVSEKYDVLKRCGACFNCLTRGHRTNACSSTRSCRECSKKHHTLLHTEDASRAAIAKPTESPATPEVKPTGTPNAGNPSGTTTLCASVEGTTKQTLLSTAVVLAYGLCSTPYPCRVLLDSASQMNFVTERFANLLSLKLDPADYTVSSLNGNHTRIRRMLRTTVKSCHGDFAVDLDLLVTPRITGDLPVKSFDISDWSIPSKEDLADPTFNERGRVDMLIGAEHFWDLLQNDRIELGPNLPTLTSTKLGWIAGGVIASDAPVVAHTFCQTAEDEPLIELLKSFYRVEACDEIRLVPKADDERCVEHFSRTHQRTEAGRYVVQHPFNERRHELGDSCEMALRRFLNLERKLDRQPELKEQYSQFIREYQQLGHMREVQVDHKEDPGSVYYLPHHCILRPTSATTKLRVVFDGSAKSSSGVSINDVLMTGPTIQNDLFAILLRFRGFQYVFTLDIPKMFRQVDVHPQDTKYQRIFWRYNREEPVTVQELTTVTYGLAPSPFQATMALKQTAVDHQDEFPGAVKVIEKGTYMDDILTGADSIAAACQLQQEVTDVPDALRGNSFEVTDDNSKTTVKTLGVTWNPAEDWFSVSVSEAIIDELTRRKLLSQLAKIFDPLGFFGPVLTTAKLMLREVGELQIDWDDAVPGEINSKWRSLRNEMVLLNDMHMPRWISWEGPLQLELHGFSDASDLAYGACLYTRGVFPDGSVRMNLICSKSRILPKKKAKEIAITTPRAELLAALLLAKLIVKFLDATELEFSSINLWSDSRIVLAWIGKSPHMLNTYVSNRVSEIQSLIPNFHWRYIPTDENPADLISRGEQPKKLLASKIWWHGPPMLNALTDAEDGPQIPDGELPEMRAGVALALTTPVRRMTIFDRVSSFTKVVRCMAYLTRFARYIMSHKTKVVKGPLAAEEIMKAILLIHRLNGLKAFLDNEDGILRVGGRIKRAFIPYDSRHQMILPAKHPITEALVRHLHQENLHIGQKGLLGIVRQRYWPLNVKATIRKVIRNCMVCFKANPLKTTQMMGDLPSYRIRPAPVFSNTGVDYAGPFWIKSSSTARKPFITKGYVCLFVCMQTRAIHLELVCDLTTDAFLAALRRFTSRRGCPKTLRSDNATNFVGAKTELHELWQLFQNQYATKNIISFCTEKGIDWSFIPPRSPHFGGIWEAGVKQVKHHLTRIVGDRKLSYEELYTTLTQIEAVLNSRPLAPCSDDPSDYTAITPAHFLIGREMQAVAEPSYLDLKPSTLSRWQLVQSMVQHFWKRWTAEYLPELQNRQKWLKTRKIEINALVLLMDKNLPPLQWALGRITATHPGDDGVTRVVTRKRVECEKMELLYCSQNTRKFYQKINVLREGFVSRAEM</sequence>
<organism evidence="3 4">
    <name type="scientific">Aedes albopictus</name>
    <name type="common">Asian tiger mosquito</name>
    <name type="synonym">Stegomyia albopicta</name>
    <dbReference type="NCBI Taxonomy" id="7160"/>
    <lineage>
        <taxon>Eukaryota</taxon>
        <taxon>Metazoa</taxon>
        <taxon>Ecdysozoa</taxon>
        <taxon>Arthropoda</taxon>
        <taxon>Hexapoda</taxon>
        <taxon>Insecta</taxon>
        <taxon>Pterygota</taxon>
        <taxon>Neoptera</taxon>
        <taxon>Endopterygota</taxon>
        <taxon>Diptera</taxon>
        <taxon>Nematocera</taxon>
        <taxon>Culicoidea</taxon>
        <taxon>Culicidae</taxon>
        <taxon>Culicinae</taxon>
        <taxon>Aedini</taxon>
        <taxon>Aedes</taxon>
        <taxon>Stegomyia</taxon>
    </lineage>
</organism>
<dbReference type="InterPro" id="IPR041588">
    <property type="entry name" value="Integrase_H2C2"/>
</dbReference>
<evidence type="ECO:0000259" key="2">
    <source>
        <dbReference type="PROSITE" id="PS50994"/>
    </source>
</evidence>
<feature type="region of interest" description="Disordered" evidence="1">
    <location>
        <begin position="1"/>
        <end position="23"/>
    </location>
</feature>
<dbReference type="EnsemblMetazoa" id="AALFPA23_009215.R12652">
    <property type="protein sequence ID" value="AALFPA23_009215.P12652"/>
    <property type="gene ID" value="AALFPA23_009215"/>
</dbReference>
<dbReference type="Pfam" id="PF18701">
    <property type="entry name" value="DUF5641"/>
    <property type="match status" value="1"/>
</dbReference>
<feature type="domain" description="Integrase catalytic" evidence="2">
    <location>
        <begin position="1391"/>
        <end position="1587"/>
    </location>
</feature>
<name>A0ABM1YHK5_AEDAL</name>
<proteinExistence type="predicted"/>
<feature type="compositionally biased region" description="Basic and acidic residues" evidence="1">
    <location>
        <begin position="7"/>
        <end position="23"/>
    </location>
</feature>
<dbReference type="Pfam" id="PF17921">
    <property type="entry name" value="Integrase_H2C2"/>
    <property type="match status" value="1"/>
</dbReference>
<dbReference type="InterPro" id="IPR001584">
    <property type="entry name" value="Integrase_cat-core"/>
</dbReference>
<evidence type="ECO:0000313" key="3">
    <source>
        <dbReference type="EnsemblMetazoa" id="AALFPA23_009215.P12652"/>
    </source>
</evidence>
<dbReference type="SUPFAM" id="SSF56672">
    <property type="entry name" value="DNA/RNA polymerases"/>
    <property type="match status" value="1"/>
</dbReference>
<keyword evidence="4" id="KW-1185">Reference proteome</keyword>
<evidence type="ECO:0000313" key="4">
    <source>
        <dbReference type="Proteomes" id="UP000069940"/>
    </source>
</evidence>
<reference evidence="3" key="2">
    <citation type="submission" date="2025-05" db="UniProtKB">
        <authorList>
            <consortium name="EnsemblMetazoa"/>
        </authorList>
    </citation>
    <scope>IDENTIFICATION</scope>
    <source>
        <strain evidence="3">Foshan</strain>
    </source>
</reference>
<dbReference type="RefSeq" id="XP_062704681.1">
    <property type="nucleotide sequence ID" value="XM_062848697.1"/>
</dbReference>
<feature type="compositionally biased region" description="Polar residues" evidence="1">
    <location>
        <begin position="433"/>
        <end position="444"/>
    </location>
</feature>
<dbReference type="InterPro" id="IPR005312">
    <property type="entry name" value="DUF1759"/>
</dbReference>
<feature type="region of interest" description="Disordered" evidence="1">
    <location>
        <begin position="414"/>
        <end position="444"/>
    </location>
</feature>
<protein>
    <recommendedName>
        <fullName evidence="2">Integrase catalytic domain-containing protein</fullName>
    </recommendedName>
</protein>
<reference evidence="4" key="1">
    <citation type="journal article" date="2015" name="Proc. Natl. Acad. Sci. U.S.A.">
        <title>Genome sequence of the Asian Tiger mosquito, Aedes albopictus, reveals insights into its biology, genetics, and evolution.</title>
        <authorList>
            <person name="Chen X.G."/>
            <person name="Jiang X."/>
            <person name="Gu J."/>
            <person name="Xu M."/>
            <person name="Wu Y."/>
            <person name="Deng Y."/>
            <person name="Zhang C."/>
            <person name="Bonizzoni M."/>
            <person name="Dermauw W."/>
            <person name="Vontas J."/>
            <person name="Armbruster P."/>
            <person name="Huang X."/>
            <person name="Yang Y."/>
            <person name="Zhang H."/>
            <person name="He W."/>
            <person name="Peng H."/>
            <person name="Liu Y."/>
            <person name="Wu K."/>
            <person name="Chen J."/>
            <person name="Lirakis M."/>
            <person name="Topalis P."/>
            <person name="Van Leeuwen T."/>
            <person name="Hall A.B."/>
            <person name="Jiang X."/>
            <person name="Thorpe C."/>
            <person name="Mueller R.L."/>
            <person name="Sun C."/>
            <person name="Waterhouse R.M."/>
            <person name="Yan G."/>
            <person name="Tu Z.J."/>
            <person name="Fang X."/>
            <person name="James A.A."/>
        </authorList>
    </citation>
    <scope>NUCLEOTIDE SEQUENCE [LARGE SCALE GENOMIC DNA]</scope>
    <source>
        <strain evidence="4">Foshan</strain>
    </source>
</reference>
<dbReference type="PANTHER" id="PTHR47331:SF5">
    <property type="entry name" value="RIBONUCLEASE H"/>
    <property type="match status" value="1"/>
</dbReference>
<dbReference type="Gene3D" id="1.10.340.70">
    <property type="match status" value="1"/>
</dbReference>
<accession>A0ABM1YHK5</accession>
<dbReference type="InterPro" id="IPR012337">
    <property type="entry name" value="RNaseH-like_sf"/>
</dbReference>
<dbReference type="GeneID" id="134286981"/>
<dbReference type="SUPFAM" id="SSF53098">
    <property type="entry name" value="Ribonuclease H-like"/>
    <property type="match status" value="1"/>
</dbReference>
<dbReference type="PANTHER" id="PTHR47331">
    <property type="entry name" value="PHD-TYPE DOMAIN-CONTAINING PROTEIN"/>
    <property type="match status" value="1"/>
</dbReference>
<dbReference type="InterPro" id="IPR036397">
    <property type="entry name" value="RNaseH_sf"/>
</dbReference>
<dbReference type="Proteomes" id="UP000069940">
    <property type="component" value="Unassembled WGS sequence"/>
</dbReference>
<evidence type="ECO:0000256" key="1">
    <source>
        <dbReference type="SAM" id="MobiDB-lite"/>
    </source>
</evidence>
<dbReference type="InterPro" id="IPR043502">
    <property type="entry name" value="DNA/RNA_pol_sf"/>
</dbReference>
<dbReference type="Gene3D" id="3.30.420.10">
    <property type="entry name" value="Ribonuclease H-like superfamily/Ribonuclease H"/>
    <property type="match status" value="1"/>
</dbReference>
<dbReference type="InterPro" id="IPR008042">
    <property type="entry name" value="Retrotrans_Pao"/>
</dbReference>
<dbReference type="Pfam" id="PF05380">
    <property type="entry name" value="Peptidase_A17"/>
    <property type="match status" value="1"/>
</dbReference>